<dbReference type="PANTHER" id="PTHR33418">
    <property type="entry name" value="HELICASE-ASSOCIATED"/>
    <property type="match status" value="1"/>
</dbReference>
<comment type="caution">
    <text evidence="2">The sequence shown here is derived from an EMBL/GenBank/DDBJ whole genome shotgun (WGS) entry which is preliminary data.</text>
</comment>
<dbReference type="Pfam" id="PF03457">
    <property type="entry name" value="HA"/>
    <property type="match status" value="1"/>
</dbReference>
<evidence type="ECO:0000313" key="3">
    <source>
        <dbReference type="Proteomes" id="UP000266841"/>
    </source>
</evidence>
<sequence>MPKVSKATGEVWETRFGELKQYRNDHGDCNVPQRQGKLGRWVKNQRHRRGKLDQARVDRLVGIGFLFAGDAKAALREATEE</sequence>
<organism evidence="2 3">
    <name type="scientific">Thalassiosira oceanica</name>
    <name type="common">Marine diatom</name>
    <dbReference type="NCBI Taxonomy" id="159749"/>
    <lineage>
        <taxon>Eukaryota</taxon>
        <taxon>Sar</taxon>
        <taxon>Stramenopiles</taxon>
        <taxon>Ochrophyta</taxon>
        <taxon>Bacillariophyta</taxon>
        <taxon>Coscinodiscophyceae</taxon>
        <taxon>Thalassiosirophycidae</taxon>
        <taxon>Thalassiosirales</taxon>
        <taxon>Thalassiosiraceae</taxon>
        <taxon>Thalassiosira</taxon>
    </lineage>
</organism>
<evidence type="ECO:0000313" key="2">
    <source>
        <dbReference type="EMBL" id="EJK67421.1"/>
    </source>
</evidence>
<proteinExistence type="predicted"/>
<dbReference type="OrthoDB" id="44621at2759"/>
<name>K0T298_THAOC</name>
<reference evidence="2 3" key="1">
    <citation type="journal article" date="2012" name="Genome Biol.">
        <title>Genome and low-iron response of an oceanic diatom adapted to chronic iron limitation.</title>
        <authorList>
            <person name="Lommer M."/>
            <person name="Specht M."/>
            <person name="Roy A.S."/>
            <person name="Kraemer L."/>
            <person name="Andreson R."/>
            <person name="Gutowska M.A."/>
            <person name="Wolf J."/>
            <person name="Bergner S.V."/>
            <person name="Schilhabel M.B."/>
            <person name="Klostermeier U.C."/>
            <person name="Beiko R.G."/>
            <person name="Rosenstiel P."/>
            <person name="Hippler M."/>
            <person name="Laroche J."/>
        </authorList>
    </citation>
    <scope>NUCLEOTIDE SEQUENCE [LARGE SCALE GENOMIC DNA]</scope>
    <source>
        <strain evidence="2 3">CCMP1005</strain>
    </source>
</reference>
<dbReference type="InterPro" id="IPR005114">
    <property type="entry name" value="Helicase_assoc"/>
</dbReference>
<dbReference type="AlphaFoldDB" id="K0T298"/>
<evidence type="ECO:0000259" key="1">
    <source>
        <dbReference type="Pfam" id="PF03457"/>
    </source>
</evidence>
<dbReference type="PANTHER" id="PTHR33418:SF1">
    <property type="entry name" value="HELICASE-ASSOCIATED DOMAIN-CONTAINING PROTEIN"/>
    <property type="match status" value="1"/>
</dbReference>
<accession>K0T298</accession>
<keyword evidence="3" id="KW-1185">Reference proteome</keyword>
<dbReference type="EMBL" id="AGNL01013149">
    <property type="protein sequence ID" value="EJK67421.1"/>
    <property type="molecule type" value="Genomic_DNA"/>
</dbReference>
<feature type="domain" description="Helicase-associated" evidence="1">
    <location>
        <begin position="10"/>
        <end position="65"/>
    </location>
</feature>
<feature type="non-terminal residue" evidence="2">
    <location>
        <position position="81"/>
    </location>
</feature>
<dbReference type="Proteomes" id="UP000266841">
    <property type="component" value="Unassembled WGS sequence"/>
</dbReference>
<dbReference type="Gene3D" id="6.10.140.530">
    <property type="match status" value="1"/>
</dbReference>
<protein>
    <recommendedName>
        <fullName evidence="1">Helicase-associated domain-containing protein</fullName>
    </recommendedName>
</protein>
<gene>
    <name evidence="2" type="ORF">THAOC_11548</name>
</gene>